<protein>
    <submittedName>
        <fullName evidence="3">Membrane protein</fullName>
    </submittedName>
</protein>
<dbReference type="RefSeq" id="WP_061159480.1">
    <property type="nucleotide sequence ID" value="NZ_FCOI02000004.1"/>
</dbReference>
<name>A0A157ZZY3_9BURK</name>
<feature type="transmembrane region" description="Helical" evidence="1">
    <location>
        <begin position="21"/>
        <end position="43"/>
    </location>
</feature>
<keyword evidence="1" id="KW-0812">Transmembrane</keyword>
<evidence type="ECO:0000313" key="4">
    <source>
        <dbReference type="Proteomes" id="UP000054624"/>
    </source>
</evidence>
<keyword evidence="1" id="KW-1133">Transmembrane helix</keyword>
<sequence>MNAHRHTGPNRRTQRGAAATLAAIWLVVAIAALGAIDIGNLFFARRNLQSVADLSASAGAQVVDAACTRAQSTANGSATSNGFDASAAGNALSATCGRWDPQSSAAPQFFSTSGTPVNAVKVTVSRTVPYFFLGPARQVTASAIAKATDVGSFSIGTTLASIGAGTVNSLLNALLGTNLNLSLVSYQGLASTRVRVSDLVAAAGVGTVDQLLAMQLTAAQIAKLMLTALQTTSVLNTNLSTAIGAMGTIVNASIPGNQTISLGSANGSAGLLTVGLANTQSALDATINPLEALFVTAEIAQAGKAAVNVGGGLTLPGVVSSTLAVQIVQPPVLAIGEAGKDANGKWRTFARTAQVRAFVDVSVLPLPVAPIISPTQPMIHLPLYMEVAPGAAWLQSTQCRGAASARSSVIGVQTGIANLCVGDAPANMGAFSCTQPATLVNLPNVLTVRLAASLPASMPASAASKLTFDGVSGNSDDYQSVPAAPGASLANALSGLSASINAPGGLSVSSPILPGALLAGVVQLLLSTLTPVLAGVLAGLDQVLIPVLQLLGAQVGTSTIHDLSLNCGESQLVY</sequence>
<reference evidence="4" key="1">
    <citation type="submission" date="2016-01" db="EMBL/GenBank/DDBJ databases">
        <authorList>
            <person name="Peeters Charlotte."/>
        </authorList>
    </citation>
    <scope>NUCLEOTIDE SEQUENCE [LARGE SCALE GENOMIC DNA]</scope>
</reference>
<dbReference type="InterPro" id="IPR018705">
    <property type="entry name" value="DUF2134_membrane"/>
</dbReference>
<proteinExistence type="predicted"/>
<evidence type="ECO:0000256" key="1">
    <source>
        <dbReference type="SAM" id="Phobius"/>
    </source>
</evidence>
<evidence type="ECO:0000313" key="3">
    <source>
        <dbReference type="EMBL" id="SAK51039.1"/>
    </source>
</evidence>
<dbReference type="Pfam" id="PF09977">
    <property type="entry name" value="Tad_C"/>
    <property type="match status" value="1"/>
</dbReference>
<feature type="domain" description="DUF2134" evidence="2">
    <location>
        <begin position="58"/>
        <end position="145"/>
    </location>
</feature>
<organism evidence="3 4">
    <name type="scientific">Caballeronia temeraria</name>
    <dbReference type="NCBI Taxonomy" id="1777137"/>
    <lineage>
        <taxon>Bacteria</taxon>
        <taxon>Pseudomonadati</taxon>
        <taxon>Pseudomonadota</taxon>
        <taxon>Betaproteobacteria</taxon>
        <taxon>Burkholderiales</taxon>
        <taxon>Burkholderiaceae</taxon>
        <taxon>Caballeronia</taxon>
    </lineage>
</organism>
<dbReference type="Proteomes" id="UP000054624">
    <property type="component" value="Unassembled WGS sequence"/>
</dbReference>
<gene>
    <name evidence="3" type="ORF">AWB76_01495</name>
</gene>
<dbReference type="OrthoDB" id="8534992at2"/>
<dbReference type="STRING" id="1777137.AWB76_01495"/>
<keyword evidence="1" id="KW-0472">Membrane</keyword>
<evidence type="ECO:0000259" key="2">
    <source>
        <dbReference type="Pfam" id="PF09977"/>
    </source>
</evidence>
<dbReference type="EMBL" id="FCOI02000004">
    <property type="protein sequence ID" value="SAK51039.1"/>
    <property type="molecule type" value="Genomic_DNA"/>
</dbReference>
<dbReference type="AlphaFoldDB" id="A0A157ZZY3"/>
<keyword evidence="4" id="KW-1185">Reference proteome</keyword>
<accession>A0A157ZZY3</accession>